<reference evidence="1 2" key="1">
    <citation type="journal article" date="2013" name="Int. J. Syst. Evol. Microbiol.">
        <title>Roseomonas aerophila sp. nov., isolated from air.</title>
        <authorList>
            <person name="Kim S.J."/>
            <person name="Weon H.Y."/>
            <person name="Ahn J.H."/>
            <person name="Hong S.B."/>
            <person name="Seok S.J."/>
            <person name="Whang K.S."/>
            <person name="Kwon S.W."/>
        </authorList>
    </citation>
    <scope>NUCLEOTIDE SEQUENCE [LARGE SCALE GENOMIC DNA]</scope>
    <source>
        <strain evidence="1 2">NBRC 108923</strain>
    </source>
</reference>
<evidence type="ECO:0000313" key="2">
    <source>
        <dbReference type="Proteomes" id="UP000626026"/>
    </source>
</evidence>
<dbReference type="PROSITE" id="PS51318">
    <property type="entry name" value="TAT"/>
    <property type="match status" value="1"/>
</dbReference>
<name>A0ABR7RLD3_9PROT</name>
<dbReference type="RefSeq" id="WP_187784116.1">
    <property type="nucleotide sequence ID" value="NZ_JACTVA010000011.1"/>
</dbReference>
<dbReference type="EMBL" id="JACTVA010000011">
    <property type="protein sequence ID" value="MBC9206947.1"/>
    <property type="molecule type" value="Genomic_DNA"/>
</dbReference>
<dbReference type="Proteomes" id="UP000626026">
    <property type="component" value="Unassembled WGS sequence"/>
</dbReference>
<evidence type="ECO:0000313" key="1">
    <source>
        <dbReference type="EMBL" id="MBC9206947.1"/>
    </source>
</evidence>
<accession>A0ABR7RLD3</accession>
<dbReference type="InterPro" id="IPR006311">
    <property type="entry name" value="TAT_signal"/>
</dbReference>
<keyword evidence="2" id="KW-1185">Reference proteome</keyword>
<comment type="caution">
    <text evidence="1">The sequence shown here is derived from an EMBL/GenBank/DDBJ whole genome shotgun (WGS) entry which is preliminary data.</text>
</comment>
<gene>
    <name evidence="1" type="ORF">IBL26_08890</name>
</gene>
<sequence>MPISRRGLTALAAALVAAGSLPRAIRAQGLPADTATLLMPGPEGGGAAVWAARVAAGLARGLPHAVALHPVLLGGPDGVTAANRFATQEAGDGRMLLVLPGLAAHARLIGESRARYAMEGWLPLCVSWHGAILAGRGPMPAASHTRPLRIALPGPEAPETSALLALDLAGHPAVPVFGLHAFAAEQALARGEVDAIVISTPSPLRHAARIGVTPWRELDTPGRRDVPSLPAMADVITQATPARVAAAQAGFAALRLRAALVLPALTSADLVAVWRRAALRWQEDEAKESPDSTAPALVGAEARTAMSALFPPPEGVLAYREWLLRRLSWQAG</sequence>
<proteinExistence type="predicted"/>
<organism evidence="1 2">
    <name type="scientific">Teichococcus aerophilus</name>
    <dbReference type="NCBI Taxonomy" id="1224513"/>
    <lineage>
        <taxon>Bacteria</taxon>
        <taxon>Pseudomonadati</taxon>
        <taxon>Pseudomonadota</taxon>
        <taxon>Alphaproteobacteria</taxon>
        <taxon>Acetobacterales</taxon>
        <taxon>Roseomonadaceae</taxon>
        <taxon>Roseomonas</taxon>
    </lineage>
</organism>
<protein>
    <submittedName>
        <fullName evidence="1">Uncharacterized protein</fullName>
    </submittedName>
</protein>